<reference evidence="1 2" key="1">
    <citation type="submission" date="2023-04" db="EMBL/GenBank/DDBJ databases">
        <title>Luteimonas sp. M1R5S59.</title>
        <authorList>
            <person name="Sun J.-Q."/>
        </authorList>
    </citation>
    <scope>NUCLEOTIDE SEQUENCE [LARGE SCALE GENOMIC DNA]</scope>
    <source>
        <strain evidence="1 2">M1R5S59</strain>
    </source>
</reference>
<proteinExistence type="predicted"/>
<organism evidence="1 2">
    <name type="scientific">Luteimonas kalidii</name>
    <dbReference type="NCBI Taxonomy" id="3042025"/>
    <lineage>
        <taxon>Bacteria</taxon>
        <taxon>Pseudomonadati</taxon>
        <taxon>Pseudomonadota</taxon>
        <taxon>Gammaproteobacteria</taxon>
        <taxon>Lysobacterales</taxon>
        <taxon>Lysobacteraceae</taxon>
        <taxon>Luteimonas</taxon>
    </lineage>
</organism>
<accession>A0ABT6JPT7</accession>
<sequence>MPDPVGDAVNTIKDNLSESWRDWDVSHGDLTENSQVLASLTPEERNEVIGQLGDGDLDKWADEIHGTIGDLSASERQSLFNSLADGLDAEQLARVTAAFEGHDGSVAELGRAIAERAPATVRVEYVERMAAQTDSGDTLQIDAGLGYASSTQADPQAIAVGEVLASLSDDPASFDRAVAALNDSQLSSVLESAAGGSLTTVSGGHGASATTVDYDPGLLADIVTAAARSDDAATKARVFEVAAGQLQDIQDAGGLFTPYVGQSDDVAAVSDALGTLLDSDPNGIVTQLRTNADPSGQAMVSYTAGLLASGQEDRVRDTIVRLQQGNDGSGNAYDAFQDPVVSRNLGYFTGATAAAINNVTSDREAQADMVKNVFGTGFGAAGAANPAAGVIASVGNGITAQTIDSIVSAVAEGDKELKQALYELGIPRDASGAINDDGPGYDSYNAAFAAVAEANR</sequence>
<keyword evidence="2" id="KW-1185">Reference proteome</keyword>
<evidence type="ECO:0000313" key="2">
    <source>
        <dbReference type="Proteomes" id="UP001156873"/>
    </source>
</evidence>
<comment type="caution">
    <text evidence="1">The sequence shown here is derived from an EMBL/GenBank/DDBJ whole genome shotgun (WGS) entry which is preliminary data.</text>
</comment>
<name>A0ABT6JPT7_9GAMM</name>
<dbReference type="EMBL" id="JARXRO010000009">
    <property type="protein sequence ID" value="MDH5832699.1"/>
    <property type="molecule type" value="Genomic_DNA"/>
</dbReference>
<dbReference type="RefSeq" id="WP_280576881.1">
    <property type="nucleotide sequence ID" value="NZ_JARXRO010000009.1"/>
</dbReference>
<dbReference type="Proteomes" id="UP001156873">
    <property type="component" value="Unassembled WGS sequence"/>
</dbReference>
<protein>
    <recommendedName>
        <fullName evidence="3">DUF1217 domain-containing protein</fullName>
    </recommendedName>
</protein>
<gene>
    <name evidence="1" type="ORF">QFW81_01955</name>
</gene>
<evidence type="ECO:0000313" key="1">
    <source>
        <dbReference type="EMBL" id="MDH5832699.1"/>
    </source>
</evidence>
<evidence type="ECO:0008006" key="3">
    <source>
        <dbReference type="Google" id="ProtNLM"/>
    </source>
</evidence>